<evidence type="ECO:0000256" key="1">
    <source>
        <dbReference type="SAM" id="MobiDB-lite"/>
    </source>
</evidence>
<dbReference type="Proteomes" id="UP000250235">
    <property type="component" value="Unassembled WGS sequence"/>
</dbReference>
<sequence length="394" mass="44790">MWQSLRWELAGSRDPLFLEHAEPLGSIGLNGACDDLPMSTSRLAMMTSECYNYYNRVPSNTDLTPAKPNTDTNSGTALNKAQGRIFSTYPTSYLDGERNPTLMLTYYTREMSSHTSPASSKRPKAVPNEASQQEESNATTLTSIGAIYRRQSKKIRSLYSKQILTNSNDVAQVHYHNWTCHPLLRSESLAQKEYETQNGVPLYTLKSQSKRCRSNNGDIQFKTLESQYNPTDKIQTNPVDATQSDPIDEIHVDTVNEIHADPKDVIQDAQARHYHNWTCHPLLRSESLAQKEYETQNGVPLYTLKSQSKRCRSKSELIYPTSSYQRWSWFNIKIHQQASKLKLDHTGPVHTTIYVISAQPVANFAEPETVYFNQLALRPAGNKTDSYQPEFPKL</sequence>
<evidence type="ECO:0000313" key="2">
    <source>
        <dbReference type="EMBL" id="KZV30270.1"/>
    </source>
</evidence>
<name>A0A2Z7BA45_9LAMI</name>
<dbReference type="EMBL" id="KV008338">
    <property type="protein sequence ID" value="KZV30270.1"/>
    <property type="molecule type" value="Genomic_DNA"/>
</dbReference>
<organism evidence="2 3">
    <name type="scientific">Dorcoceras hygrometricum</name>
    <dbReference type="NCBI Taxonomy" id="472368"/>
    <lineage>
        <taxon>Eukaryota</taxon>
        <taxon>Viridiplantae</taxon>
        <taxon>Streptophyta</taxon>
        <taxon>Embryophyta</taxon>
        <taxon>Tracheophyta</taxon>
        <taxon>Spermatophyta</taxon>
        <taxon>Magnoliopsida</taxon>
        <taxon>eudicotyledons</taxon>
        <taxon>Gunneridae</taxon>
        <taxon>Pentapetalae</taxon>
        <taxon>asterids</taxon>
        <taxon>lamiids</taxon>
        <taxon>Lamiales</taxon>
        <taxon>Gesneriaceae</taxon>
        <taxon>Didymocarpoideae</taxon>
        <taxon>Trichosporeae</taxon>
        <taxon>Loxocarpinae</taxon>
        <taxon>Dorcoceras</taxon>
    </lineage>
</organism>
<feature type="compositionally biased region" description="Polar residues" evidence="1">
    <location>
        <begin position="129"/>
        <end position="138"/>
    </location>
</feature>
<evidence type="ECO:0000313" key="3">
    <source>
        <dbReference type="Proteomes" id="UP000250235"/>
    </source>
</evidence>
<keyword evidence="3" id="KW-1185">Reference proteome</keyword>
<accession>A0A2Z7BA45</accession>
<gene>
    <name evidence="2" type="ORF">F511_39361</name>
</gene>
<reference evidence="2 3" key="1">
    <citation type="journal article" date="2015" name="Proc. Natl. Acad. Sci. U.S.A.">
        <title>The resurrection genome of Boea hygrometrica: A blueprint for survival of dehydration.</title>
        <authorList>
            <person name="Xiao L."/>
            <person name="Yang G."/>
            <person name="Zhang L."/>
            <person name="Yang X."/>
            <person name="Zhao S."/>
            <person name="Ji Z."/>
            <person name="Zhou Q."/>
            <person name="Hu M."/>
            <person name="Wang Y."/>
            <person name="Chen M."/>
            <person name="Xu Y."/>
            <person name="Jin H."/>
            <person name="Xiao X."/>
            <person name="Hu G."/>
            <person name="Bao F."/>
            <person name="Hu Y."/>
            <person name="Wan P."/>
            <person name="Li L."/>
            <person name="Deng X."/>
            <person name="Kuang T."/>
            <person name="Xiang C."/>
            <person name="Zhu J.K."/>
            <person name="Oliver M.J."/>
            <person name="He Y."/>
        </authorList>
    </citation>
    <scope>NUCLEOTIDE SEQUENCE [LARGE SCALE GENOMIC DNA]</scope>
    <source>
        <strain evidence="3">cv. XS01</strain>
    </source>
</reference>
<protein>
    <submittedName>
        <fullName evidence="2">Uncharacterized protein</fullName>
    </submittedName>
</protein>
<feature type="region of interest" description="Disordered" evidence="1">
    <location>
        <begin position="113"/>
        <end position="138"/>
    </location>
</feature>
<proteinExistence type="predicted"/>
<dbReference type="AlphaFoldDB" id="A0A2Z7BA45"/>